<sequence length="390" mass="42940">MTNAQKWKVFFLLFTTMFLLGGIQNTKGIILEQVHHDIGLTLSQIGTLISTFQYGFLIASLLTGYFTDKKGLRFMMFIGASCMAVGLVGTSMAFTIMLFLGFYMVIGLGIGSMLVSIITVIPTFYKQRAGMMFNVANAMFGVGMIVTPLILNMMFSHNISWRIFYIGIAVIVALILLVLATLKLEKSGGMEMNVKDFIHLLTNARLMLVIVYLLFYVAAEVAFLNFFPIFYSSLDIANATVAEKTATGAYVIASFAVLFTIGRFIGGFINIRLGERNTLILFSALSLVTLIISRMMVYEWIYAFMAFGFAMSVLFPTASAIGTRMTDKSGSMMGLIYVASGLGGAFAGWLVGLLSETYGIGFGFNTLIGFVCVFLILSWFVRETPITSRE</sequence>
<keyword evidence="5 7" id="KW-1133">Transmembrane helix</keyword>
<protein>
    <submittedName>
        <fullName evidence="10">L-galactonate transporter</fullName>
    </submittedName>
    <submittedName>
        <fullName evidence="9">MFS transporter</fullName>
    </submittedName>
</protein>
<evidence type="ECO:0000256" key="2">
    <source>
        <dbReference type="ARBA" id="ARBA00008335"/>
    </source>
</evidence>
<dbReference type="SUPFAM" id="SSF103473">
    <property type="entry name" value="MFS general substrate transporter"/>
    <property type="match status" value="1"/>
</dbReference>
<reference evidence="9" key="2">
    <citation type="submission" date="2017-09" db="EMBL/GenBank/DDBJ databases">
        <title>FDA dAtabase for Regulatory Grade micrObial Sequences (FDA-ARGOS): Supporting development and validation of Infectious Disease Dx tests.</title>
        <authorList>
            <person name="Minogue T."/>
            <person name="Wolcott M."/>
            <person name="Wasieloski L."/>
            <person name="Aguilar W."/>
            <person name="Moore D."/>
            <person name="Tallon L.J."/>
            <person name="Sadzewicz L."/>
            <person name="Ott S."/>
            <person name="Zhao X."/>
            <person name="Nagaraj S."/>
            <person name="Vavikolanu K."/>
            <person name="Aluvathingal J."/>
            <person name="Nadendla S."/>
            <person name="Sichtig H."/>
        </authorList>
    </citation>
    <scope>NUCLEOTIDE SEQUENCE</scope>
    <source>
        <strain evidence="9">FDAARGOS_387</strain>
    </source>
</reference>
<organism evidence="9 11">
    <name type="scientific">Budvicia aquatica</name>
    <dbReference type="NCBI Taxonomy" id="82979"/>
    <lineage>
        <taxon>Bacteria</taxon>
        <taxon>Pseudomonadati</taxon>
        <taxon>Pseudomonadota</taxon>
        <taxon>Gammaproteobacteria</taxon>
        <taxon>Enterobacterales</taxon>
        <taxon>Budviciaceae</taxon>
        <taxon>Budvicia</taxon>
    </lineage>
</organism>
<dbReference type="Proteomes" id="UP000224974">
    <property type="component" value="Unassembled WGS sequence"/>
</dbReference>
<dbReference type="GO" id="GO:0022857">
    <property type="term" value="F:transmembrane transporter activity"/>
    <property type="evidence" value="ECO:0007669"/>
    <property type="project" value="InterPro"/>
</dbReference>
<keyword evidence="3" id="KW-0813">Transport</keyword>
<comment type="similarity">
    <text evidence="2">Belongs to the major facilitator superfamily.</text>
</comment>
<dbReference type="AlphaFoldDB" id="A0A2C6DJX4"/>
<dbReference type="Proteomes" id="UP000373449">
    <property type="component" value="Unassembled WGS sequence"/>
</dbReference>
<dbReference type="Pfam" id="PF07690">
    <property type="entry name" value="MFS_1"/>
    <property type="match status" value="2"/>
</dbReference>
<feature type="transmembrane region" description="Helical" evidence="7">
    <location>
        <begin position="163"/>
        <end position="184"/>
    </location>
</feature>
<proteinExistence type="inferred from homology"/>
<evidence type="ECO:0000313" key="9">
    <source>
        <dbReference type="EMBL" id="PHI31536.1"/>
    </source>
</evidence>
<evidence type="ECO:0000259" key="8">
    <source>
        <dbReference type="PROSITE" id="PS50850"/>
    </source>
</evidence>
<evidence type="ECO:0000256" key="1">
    <source>
        <dbReference type="ARBA" id="ARBA00004127"/>
    </source>
</evidence>
<dbReference type="RefSeq" id="WP_099044253.1">
    <property type="nucleotide sequence ID" value="NZ_CAADJA010000002.1"/>
</dbReference>
<name>A0A2C6DJX4_9GAMM</name>
<reference evidence="11" key="1">
    <citation type="submission" date="2017-09" db="EMBL/GenBank/DDBJ databases">
        <title>FDA dAtabase for Regulatory Grade micrObial Sequences (FDA-ARGOS): Supporting development and validation of Infectious Disease Dx tests.</title>
        <authorList>
            <person name="Minogue T."/>
            <person name="Wolcott M."/>
            <person name="Wasieloski L."/>
            <person name="Aguilar W."/>
            <person name="Moore D."/>
            <person name="Tallon L."/>
            <person name="Sadzewicz L."/>
            <person name="Ott S."/>
            <person name="Zhao X."/>
            <person name="Nagaraj S."/>
            <person name="Vavikolanu K."/>
            <person name="Aluvathingal J."/>
            <person name="Nadendla S."/>
            <person name="Sichtig H."/>
        </authorList>
    </citation>
    <scope>NUCLEOTIDE SEQUENCE [LARGE SCALE GENOMIC DNA]</scope>
    <source>
        <strain evidence="11">FDAARGOS_387</strain>
    </source>
</reference>
<feature type="transmembrane region" description="Helical" evidence="7">
    <location>
        <begin position="247"/>
        <end position="266"/>
    </location>
</feature>
<accession>A0A2C6DJX4</accession>
<dbReference type="Gene3D" id="1.20.1250.20">
    <property type="entry name" value="MFS general substrate transporter like domains"/>
    <property type="match status" value="2"/>
</dbReference>
<feature type="transmembrane region" description="Helical" evidence="7">
    <location>
        <begin position="132"/>
        <end position="151"/>
    </location>
</feature>
<feature type="transmembrane region" description="Helical" evidence="7">
    <location>
        <begin position="205"/>
        <end position="227"/>
    </location>
</feature>
<feature type="transmembrane region" description="Helical" evidence="7">
    <location>
        <begin position="301"/>
        <end position="322"/>
    </location>
</feature>
<evidence type="ECO:0000256" key="6">
    <source>
        <dbReference type="ARBA" id="ARBA00023136"/>
    </source>
</evidence>
<evidence type="ECO:0000313" key="10">
    <source>
        <dbReference type="EMBL" id="VFS51998.1"/>
    </source>
</evidence>
<keyword evidence="4 7" id="KW-0812">Transmembrane</keyword>
<feature type="transmembrane region" description="Helical" evidence="7">
    <location>
        <begin position="74"/>
        <end position="96"/>
    </location>
</feature>
<keyword evidence="6 7" id="KW-0472">Membrane</keyword>
<dbReference type="InterPro" id="IPR051788">
    <property type="entry name" value="MFS_Transporter"/>
</dbReference>
<gene>
    <name evidence="10" type="primary">yjjL_8</name>
    <name evidence="9" type="ORF">CRN84_20445</name>
    <name evidence="10" type="ORF">NCTC12282_05611</name>
</gene>
<dbReference type="GO" id="GO:0012505">
    <property type="term" value="C:endomembrane system"/>
    <property type="evidence" value="ECO:0007669"/>
    <property type="project" value="UniProtKB-SubCell"/>
</dbReference>
<dbReference type="PANTHER" id="PTHR23514">
    <property type="entry name" value="BYPASS OF STOP CODON PROTEIN 6"/>
    <property type="match status" value="1"/>
</dbReference>
<evidence type="ECO:0000313" key="11">
    <source>
        <dbReference type="Proteomes" id="UP000224974"/>
    </source>
</evidence>
<comment type="subcellular location">
    <subcellularLocation>
        <location evidence="1">Endomembrane system</location>
        <topology evidence="1">Multi-pass membrane protein</topology>
    </subcellularLocation>
</comment>
<dbReference type="InterPro" id="IPR036259">
    <property type="entry name" value="MFS_trans_sf"/>
</dbReference>
<evidence type="ECO:0000256" key="4">
    <source>
        <dbReference type="ARBA" id="ARBA00022692"/>
    </source>
</evidence>
<feature type="transmembrane region" description="Helical" evidence="7">
    <location>
        <begin position="360"/>
        <end position="381"/>
    </location>
</feature>
<dbReference type="EMBL" id="CAADJA010000002">
    <property type="protein sequence ID" value="VFS51998.1"/>
    <property type="molecule type" value="Genomic_DNA"/>
</dbReference>
<keyword evidence="11" id="KW-1185">Reference proteome</keyword>
<dbReference type="InterPro" id="IPR011701">
    <property type="entry name" value="MFS"/>
</dbReference>
<reference evidence="10 12" key="3">
    <citation type="submission" date="2019-03" db="EMBL/GenBank/DDBJ databases">
        <authorList>
            <consortium name="Pathogen Informatics"/>
        </authorList>
    </citation>
    <scope>NUCLEOTIDE SEQUENCE [LARGE SCALE GENOMIC DNA]</scope>
    <source>
        <strain evidence="10 12">NCTC12282</strain>
    </source>
</reference>
<dbReference type="EMBL" id="PDDX01000001">
    <property type="protein sequence ID" value="PHI31536.1"/>
    <property type="molecule type" value="Genomic_DNA"/>
</dbReference>
<dbReference type="GO" id="GO:0016020">
    <property type="term" value="C:membrane"/>
    <property type="evidence" value="ECO:0007669"/>
    <property type="project" value="TreeGrafter"/>
</dbReference>
<feature type="transmembrane region" description="Helical" evidence="7">
    <location>
        <begin position="38"/>
        <end position="62"/>
    </location>
</feature>
<evidence type="ECO:0000256" key="3">
    <source>
        <dbReference type="ARBA" id="ARBA00022448"/>
    </source>
</evidence>
<dbReference type="STRING" id="1111728.GCA_000427805_03634"/>
<feature type="domain" description="Major facilitator superfamily (MFS) profile" evidence="8">
    <location>
        <begin position="9"/>
        <end position="386"/>
    </location>
</feature>
<dbReference type="OrthoDB" id="5858672at2"/>
<evidence type="ECO:0000313" key="12">
    <source>
        <dbReference type="Proteomes" id="UP000373449"/>
    </source>
</evidence>
<dbReference type="InterPro" id="IPR020846">
    <property type="entry name" value="MFS_dom"/>
</dbReference>
<dbReference type="PROSITE" id="PS50850">
    <property type="entry name" value="MFS"/>
    <property type="match status" value="1"/>
</dbReference>
<evidence type="ECO:0000256" key="5">
    <source>
        <dbReference type="ARBA" id="ARBA00022989"/>
    </source>
</evidence>
<dbReference type="PANTHER" id="PTHR23514:SF3">
    <property type="entry name" value="BYPASS OF STOP CODON PROTEIN 6"/>
    <property type="match status" value="1"/>
</dbReference>
<evidence type="ECO:0000256" key="7">
    <source>
        <dbReference type="SAM" id="Phobius"/>
    </source>
</evidence>
<feature type="transmembrane region" description="Helical" evidence="7">
    <location>
        <begin position="334"/>
        <end position="354"/>
    </location>
</feature>
<feature type="transmembrane region" description="Helical" evidence="7">
    <location>
        <begin position="102"/>
        <end position="125"/>
    </location>
</feature>
<feature type="transmembrane region" description="Helical" evidence="7">
    <location>
        <begin position="278"/>
        <end position="295"/>
    </location>
</feature>